<dbReference type="GeneID" id="78317036"/>
<dbReference type="RefSeq" id="WP_078933654.1">
    <property type="nucleotide sequence ID" value="NZ_FUWG01000013.1"/>
</dbReference>
<dbReference type="AlphaFoldDB" id="A0A1T4LX41"/>
<organism evidence="2 3">
    <name type="scientific">Treponema porcinum</name>
    <dbReference type="NCBI Taxonomy" id="261392"/>
    <lineage>
        <taxon>Bacteria</taxon>
        <taxon>Pseudomonadati</taxon>
        <taxon>Spirochaetota</taxon>
        <taxon>Spirochaetia</taxon>
        <taxon>Spirochaetales</taxon>
        <taxon>Treponemataceae</taxon>
        <taxon>Treponema</taxon>
    </lineage>
</organism>
<evidence type="ECO:0000313" key="2">
    <source>
        <dbReference type="EMBL" id="SJZ59196.1"/>
    </source>
</evidence>
<accession>A0A1T4LX41</accession>
<dbReference type="Gene3D" id="3.30.1380.10">
    <property type="match status" value="1"/>
</dbReference>
<keyword evidence="3" id="KW-1185">Reference proteome</keyword>
<feature type="domain" description="Peptidase M15C" evidence="1">
    <location>
        <begin position="217"/>
        <end position="295"/>
    </location>
</feature>
<keyword evidence="2" id="KW-0121">Carboxypeptidase</keyword>
<evidence type="ECO:0000259" key="1">
    <source>
        <dbReference type="Pfam" id="PF13539"/>
    </source>
</evidence>
<reference evidence="2 3" key="1">
    <citation type="submission" date="2017-02" db="EMBL/GenBank/DDBJ databases">
        <authorList>
            <person name="Peterson S.W."/>
        </authorList>
    </citation>
    <scope>NUCLEOTIDE SEQUENCE [LARGE SCALE GENOMIC DNA]</scope>
    <source>
        <strain evidence="2 3">ATCC BAA-908</strain>
    </source>
</reference>
<gene>
    <name evidence="2" type="ORF">SAMN02745149_01755</name>
</gene>
<dbReference type="InterPro" id="IPR009045">
    <property type="entry name" value="Zn_M74/Hedgehog-like"/>
</dbReference>
<evidence type="ECO:0000313" key="3">
    <source>
        <dbReference type="Proteomes" id="UP000190423"/>
    </source>
</evidence>
<dbReference type="STRING" id="261392.SAMN02745149_01755"/>
<name>A0A1T4LX41_TREPO</name>
<keyword evidence="2" id="KW-0378">Hydrolase</keyword>
<dbReference type="Proteomes" id="UP000190423">
    <property type="component" value="Unassembled WGS sequence"/>
</dbReference>
<dbReference type="GO" id="GO:0004180">
    <property type="term" value="F:carboxypeptidase activity"/>
    <property type="evidence" value="ECO:0007669"/>
    <property type="project" value="UniProtKB-KW"/>
</dbReference>
<dbReference type="InterPro" id="IPR039561">
    <property type="entry name" value="Peptidase_M15C"/>
</dbReference>
<dbReference type="EMBL" id="FUWG01000013">
    <property type="protein sequence ID" value="SJZ59196.1"/>
    <property type="molecule type" value="Genomic_DNA"/>
</dbReference>
<dbReference type="SUPFAM" id="SSF55166">
    <property type="entry name" value="Hedgehog/DD-peptidase"/>
    <property type="match status" value="1"/>
</dbReference>
<keyword evidence="2" id="KW-0645">Protease</keyword>
<dbReference type="OrthoDB" id="9799970at2"/>
<protein>
    <submittedName>
        <fullName evidence="2">D-alanyl-D-alanine carboxypeptidase</fullName>
    </submittedName>
</protein>
<sequence>MRTKLKHICAVLFILIIPERFSSPEITLPFSKWWEPQGLSVFRKAYPDVEFISLFDKDANDWCIHVITEESGEKKTDTALYWCESRFLPKEKLAEKETYRPMLYTYPKNVPDPRNFTEEQIAHIAEFTSRENRQKSAVDPPFLFNAIYDVSDRAHTESHIKKVPFLDGRTVNVHEKIEAPLTRVSERIMALPKTAELEHFFSTLSRTDGFNWRSVRDTQSRSFHSIGLAIDILPRGYYQKIIYWGWQKQLHPETWWNTPLESRWTPPQEIIDIFEDEGFIWGGKWIVWDNMHFEYHPELLLYNK</sequence>
<dbReference type="Pfam" id="PF13539">
    <property type="entry name" value="Peptidase_M15_4"/>
    <property type="match status" value="1"/>
</dbReference>
<proteinExistence type="predicted"/>